<dbReference type="InterPro" id="IPR002933">
    <property type="entry name" value="Peptidase_M20"/>
</dbReference>
<comment type="caution">
    <text evidence="10">The sequence shown here is derived from an EMBL/GenBank/DDBJ whole genome shotgun (WGS) entry which is preliminary data.</text>
</comment>
<keyword evidence="4 7" id="KW-0479">Metal-binding</keyword>
<dbReference type="InterPro" id="IPR001261">
    <property type="entry name" value="ArgE/DapE_CS"/>
</dbReference>
<feature type="domain" description="Peptidase M20 dimerisation" evidence="9">
    <location>
        <begin position="227"/>
        <end position="323"/>
    </location>
</feature>
<feature type="binding site" evidence="7">
    <location>
        <position position="401"/>
    </location>
    <ligand>
        <name>Zn(2+)</name>
        <dbReference type="ChEBI" id="CHEBI:29105"/>
        <label>2</label>
    </ligand>
</feature>
<keyword evidence="6" id="KW-0464">Manganese</keyword>
<dbReference type="RefSeq" id="WP_229723184.1">
    <property type="nucleotide sequence ID" value="NZ_BMDC01000004.1"/>
</dbReference>
<comment type="cofactor">
    <cofactor evidence="7">
        <name>Zn(2+)</name>
        <dbReference type="ChEBI" id="CHEBI:29105"/>
    </cofactor>
    <text evidence="7">Binds 2 Zn(2+) ions per subunit.</text>
</comment>
<sequence length="428" mass="46233">MEQAQIREHNALTEHNAQWWNAAERAIDRCFEVSAISAMDGGIERIYLTPEHRKHNDLAAEWMRSAGLETFVDAAGTLHGVLASSMPDAPTLYLGSHLDTVPDAGKYDGILGVTLAIEVAEYLCGKDLPFNLEVLAFADEEGVRFGATLLGSSAMAGQWNPDWWDIEDENGITMRQAFVEFGLDPERIGEAAIDPAKTVGYLEAHIEQGPYLEADDQPLAVVTSIAGAQRLTFTVTGESRHAGGTPYEYRQDALVGASQMVLDIETIGREHEVIATVGELEVVDGAVNVVPGLVEFSLDLRAASDEARDSAFEAITESVRATASARKLTVSWELNHSASTAYCAPHLQRVIAQGVAAALPTQPAVESVPHMYSKAGHDAMAMEKAVDVGMLFLRCKGGISHNRHEDVRHDDVMAALAAFSRAVEALAK</sequence>
<dbReference type="PANTHER" id="PTHR32494:SF19">
    <property type="entry name" value="ALLANTOATE DEIMINASE-RELATED"/>
    <property type="match status" value="1"/>
</dbReference>
<protein>
    <submittedName>
        <fullName evidence="10">Zn-dependent hydrolase</fullName>
    </submittedName>
</protein>
<evidence type="ECO:0000256" key="2">
    <source>
        <dbReference type="ARBA" id="ARBA00006153"/>
    </source>
</evidence>
<comment type="cofactor">
    <cofactor evidence="1">
        <name>Mn(2+)</name>
        <dbReference type="ChEBI" id="CHEBI:29035"/>
    </cofactor>
</comment>
<dbReference type="EMBL" id="BMDC01000004">
    <property type="protein sequence ID" value="GGH65832.1"/>
    <property type="molecule type" value="Genomic_DNA"/>
</dbReference>
<dbReference type="Gene3D" id="3.30.70.360">
    <property type="match status" value="1"/>
</dbReference>
<dbReference type="GO" id="GO:0016813">
    <property type="term" value="F:hydrolase activity, acting on carbon-nitrogen (but not peptide) bonds, in linear amidines"/>
    <property type="evidence" value="ECO:0007669"/>
    <property type="project" value="InterPro"/>
</dbReference>
<feature type="binding site" evidence="7">
    <location>
        <position position="108"/>
    </location>
    <ligand>
        <name>Zn(2+)</name>
        <dbReference type="ChEBI" id="CHEBI:29105"/>
        <label>2</label>
    </ligand>
</feature>
<dbReference type="InterPro" id="IPR011650">
    <property type="entry name" value="Peptidase_M20_dimer"/>
</dbReference>
<dbReference type="Pfam" id="PF07687">
    <property type="entry name" value="M20_dimer"/>
    <property type="match status" value="1"/>
</dbReference>
<feature type="binding site" evidence="8">
    <location>
        <position position="230"/>
    </location>
    <ligand>
        <name>allantoate</name>
        <dbReference type="ChEBI" id="CHEBI:17536"/>
    </ligand>
</feature>
<dbReference type="NCBIfam" id="NF006775">
    <property type="entry name" value="PRK09290.2-5"/>
    <property type="match status" value="1"/>
</dbReference>
<dbReference type="Gene3D" id="3.40.630.10">
    <property type="entry name" value="Zn peptidases"/>
    <property type="match status" value="1"/>
</dbReference>
<comment type="subunit">
    <text evidence="3">Homodimer.</text>
</comment>
<evidence type="ECO:0000313" key="11">
    <source>
        <dbReference type="Proteomes" id="UP000600171"/>
    </source>
</evidence>
<dbReference type="SUPFAM" id="SSF55031">
    <property type="entry name" value="Bacterial exopeptidase dimerisation domain"/>
    <property type="match status" value="1"/>
</dbReference>
<feature type="binding site" evidence="8">
    <location>
        <position position="288"/>
    </location>
    <ligand>
        <name>allantoate</name>
        <dbReference type="ChEBI" id="CHEBI:17536"/>
    </ligand>
</feature>
<dbReference type="InterPro" id="IPR010158">
    <property type="entry name" value="Amidase_Cbmase"/>
</dbReference>
<evidence type="ECO:0000256" key="7">
    <source>
        <dbReference type="PIRSR" id="PIRSR001235-1"/>
    </source>
</evidence>
<dbReference type="GO" id="GO:0046872">
    <property type="term" value="F:metal ion binding"/>
    <property type="evidence" value="ECO:0007669"/>
    <property type="project" value="UniProtKB-KW"/>
</dbReference>
<dbReference type="CDD" id="cd03884">
    <property type="entry name" value="M20_bAS"/>
    <property type="match status" value="1"/>
</dbReference>
<keyword evidence="5 10" id="KW-0378">Hydrolase</keyword>
<keyword evidence="11" id="KW-1185">Reference proteome</keyword>
<feature type="binding site" evidence="7">
    <location>
        <position position="205"/>
    </location>
    <ligand>
        <name>Zn(2+)</name>
        <dbReference type="ChEBI" id="CHEBI:29105"/>
        <label>1</label>
    </ligand>
</feature>
<dbReference type="SUPFAM" id="SSF53187">
    <property type="entry name" value="Zn-dependent exopeptidases"/>
    <property type="match status" value="1"/>
</dbReference>
<keyword evidence="7" id="KW-0862">Zinc</keyword>
<comment type="similarity">
    <text evidence="2">Belongs to the peptidase M20 family.</text>
</comment>
<feature type="binding site" evidence="7">
    <location>
        <position position="141"/>
    </location>
    <ligand>
        <name>Zn(2+)</name>
        <dbReference type="ChEBI" id="CHEBI:29105"/>
        <label>2</label>
    </ligand>
</feature>
<dbReference type="InterPro" id="IPR036264">
    <property type="entry name" value="Bact_exopeptidase_dim_dom"/>
</dbReference>
<accession>A0A917IXH8</accession>
<dbReference type="Pfam" id="PF01546">
    <property type="entry name" value="Peptidase_M20"/>
    <property type="match status" value="1"/>
</dbReference>
<evidence type="ECO:0000256" key="5">
    <source>
        <dbReference type="ARBA" id="ARBA00022801"/>
    </source>
</evidence>
<evidence type="ECO:0000256" key="8">
    <source>
        <dbReference type="PIRSR" id="PIRSR001235-2"/>
    </source>
</evidence>
<feature type="binding site" evidence="7">
    <location>
        <position position="97"/>
    </location>
    <ligand>
        <name>Zn(2+)</name>
        <dbReference type="ChEBI" id="CHEBI:29105"/>
        <label>1</label>
    </ligand>
</feature>
<evidence type="ECO:0000313" key="10">
    <source>
        <dbReference type="EMBL" id="GGH65832.1"/>
    </source>
</evidence>
<name>A0A917IXH8_9MICC</name>
<proteinExistence type="inferred from homology"/>
<organism evidence="10 11">
    <name type="scientific">Rothia aerolata</name>
    <dbReference type="NCBI Taxonomy" id="1812262"/>
    <lineage>
        <taxon>Bacteria</taxon>
        <taxon>Bacillati</taxon>
        <taxon>Actinomycetota</taxon>
        <taxon>Actinomycetes</taxon>
        <taxon>Micrococcales</taxon>
        <taxon>Micrococcaceae</taxon>
        <taxon>Rothia</taxon>
    </lineage>
</organism>
<evidence type="ECO:0000256" key="1">
    <source>
        <dbReference type="ARBA" id="ARBA00001936"/>
    </source>
</evidence>
<dbReference type="PROSITE" id="PS00758">
    <property type="entry name" value="ARGE_DAPE_CPG2_1"/>
    <property type="match status" value="1"/>
</dbReference>
<gene>
    <name evidence="10" type="ORF">GCM10007359_19460</name>
</gene>
<evidence type="ECO:0000256" key="4">
    <source>
        <dbReference type="ARBA" id="ARBA00022723"/>
    </source>
</evidence>
<evidence type="ECO:0000256" key="6">
    <source>
        <dbReference type="ARBA" id="ARBA00023211"/>
    </source>
</evidence>
<reference evidence="10 11" key="1">
    <citation type="journal article" date="2014" name="Int. J. Syst. Evol. Microbiol.">
        <title>Complete genome sequence of Corynebacterium casei LMG S-19264T (=DSM 44701T), isolated from a smear-ripened cheese.</title>
        <authorList>
            <consortium name="US DOE Joint Genome Institute (JGI-PGF)"/>
            <person name="Walter F."/>
            <person name="Albersmeier A."/>
            <person name="Kalinowski J."/>
            <person name="Ruckert C."/>
        </authorList>
    </citation>
    <scope>NUCLEOTIDE SEQUENCE [LARGE SCALE GENOMIC DNA]</scope>
    <source>
        <strain evidence="10 11">CCM 8669</strain>
    </source>
</reference>
<dbReference type="PANTHER" id="PTHR32494">
    <property type="entry name" value="ALLANTOATE DEIMINASE-RELATED"/>
    <property type="match status" value="1"/>
</dbReference>
<feature type="binding site" evidence="8">
    <location>
        <position position="301"/>
    </location>
    <ligand>
        <name>allantoate</name>
        <dbReference type="ChEBI" id="CHEBI:17536"/>
    </ligand>
</feature>
<feature type="binding site" evidence="7">
    <location>
        <position position="108"/>
    </location>
    <ligand>
        <name>Zn(2+)</name>
        <dbReference type="ChEBI" id="CHEBI:29105"/>
        <label>1</label>
    </ligand>
</feature>
<evidence type="ECO:0000259" key="9">
    <source>
        <dbReference type="Pfam" id="PF07687"/>
    </source>
</evidence>
<dbReference type="NCBIfam" id="TIGR01879">
    <property type="entry name" value="hydantase"/>
    <property type="match status" value="1"/>
</dbReference>
<evidence type="ECO:0000256" key="3">
    <source>
        <dbReference type="ARBA" id="ARBA00011738"/>
    </source>
</evidence>
<dbReference type="Proteomes" id="UP000600171">
    <property type="component" value="Unassembled WGS sequence"/>
</dbReference>
<dbReference type="AlphaFoldDB" id="A0A917IXH8"/>
<dbReference type="PIRSF" id="PIRSF001235">
    <property type="entry name" value="Amidase_carbamoylase"/>
    <property type="match status" value="1"/>
</dbReference>